<dbReference type="EMBL" id="FMTS01000002">
    <property type="protein sequence ID" value="SCW58001.1"/>
    <property type="molecule type" value="Genomic_DNA"/>
</dbReference>
<dbReference type="PANTHER" id="PTHR22946:SF9">
    <property type="entry name" value="POLYKETIDE TRANSFERASE AF380"/>
    <property type="match status" value="1"/>
</dbReference>
<dbReference type="AlphaFoldDB" id="A0A1G4RMZ4"/>
<dbReference type="SUPFAM" id="SSF53474">
    <property type="entry name" value="alpha/beta-Hydrolases"/>
    <property type="match status" value="1"/>
</dbReference>
<evidence type="ECO:0000256" key="1">
    <source>
        <dbReference type="ARBA" id="ARBA00022801"/>
    </source>
</evidence>
<dbReference type="InterPro" id="IPR050261">
    <property type="entry name" value="FrsA_esterase"/>
</dbReference>
<feature type="domain" description="Dienelactone hydrolase" evidence="2">
    <location>
        <begin position="20"/>
        <end position="249"/>
    </location>
</feature>
<name>A0A1G4RMZ4_9CAUL</name>
<evidence type="ECO:0000313" key="3">
    <source>
        <dbReference type="EMBL" id="SCW58001.1"/>
    </source>
</evidence>
<dbReference type="InterPro" id="IPR002925">
    <property type="entry name" value="Dienelactn_hydro"/>
</dbReference>
<proteinExistence type="predicted"/>
<dbReference type="RefSeq" id="WP_090647266.1">
    <property type="nucleotide sequence ID" value="NZ_CBCRYE010000006.1"/>
</dbReference>
<dbReference type="Gene3D" id="3.40.50.1820">
    <property type="entry name" value="alpha/beta hydrolase"/>
    <property type="match status" value="1"/>
</dbReference>
<dbReference type="PANTHER" id="PTHR22946">
    <property type="entry name" value="DIENELACTONE HYDROLASE DOMAIN-CONTAINING PROTEIN-RELATED"/>
    <property type="match status" value="1"/>
</dbReference>
<evidence type="ECO:0000259" key="2">
    <source>
        <dbReference type="Pfam" id="PF01738"/>
    </source>
</evidence>
<dbReference type="InterPro" id="IPR029058">
    <property type="entry name" value="AB_hydrolase_fold"/>
</dbReference>
<sequence length="252" mass="28234">MLDTLQHRFSLLDPFITAYGPPDKMPRPAVLLFHACNGVRDHIHAYAKQVVGLGFRAYVVDSFTPRGWDENAAMSLVCTGLALHGYERSGDVLAALWGLGQRPEVDAQNIILAGWSHGGWAIMDLMTEKLTRDGEARLKNPTPEPMRGVKGVFLVYPYVNFPARSNMHSWQYAPKTLAVLARQDFLTSHSHGDHIFNHLKAEGLPVERLDLDCTHCFDEDSALHFGPLMAYDRKSHEKTMAAFEGFVKEIFG</sequence>
<dbReference type="Pfam" id="PF01738">
    <property type="entry name" value="DLH"/>
    <property type="match status" value="1"/>
</dbReference>
<gene>
    <name evidence="3" type="ORF">SAMN02927928_2072</name>
</gene>
<reference evidence="4" key="1">
    <citation type="submission" date="2016-10" db="EMBL/GenBank/DDBJ databases">
        <authorList>
            <person name="Varghese N."/>
            <person name="Submissions S."/>
        </authorList>
    </citation>
    <scope>NUCLEOTIDE SEQUENCE [LARGE SCALE GENOMIC DNA]</scope>
    <source>
        <strain evidence="4">CGMCC 1.3431</strain>
    </source>
</reference>
<dbReference type="GO" id="GO:0052689">
    <property type="term" value="F:carboxylic ester hydrolase activity"/>
    <property type="evidence" value="ECO:0007669"/>
    <property type="project" value="UniProtKB-ARBA"/>
</dbReference>
<keyword evidence="1 3" id="KW-0378">Hydrolase</keyword>
<accession>A0A1G4RMZ4</accession>
<keyword evidence="4" id="KW-1185">Reference proteome</keyword>
<dbReference type="Proteomes" id="UP000199150">
    <property type="component" value="Unassembled WGS sequence"/>
</dbReference>
<organism evidence="3 4">
    <name type="scientific">Asticcacaulis taihuensis</name>
    <dbReference type="NCBI Taxonomy" id="260084"/>
    <lineage>
        <taxon>Bacteria</taxon>
        <taxon>Pseudomonadati</taxon>
        <taxon>Pseudomonadota</taxon>
        <taxon>Alphaproteobacteria</taxon>
        <taxon>Caulobacterales</taxon>
        <taxon>Caulobacteraceae</taxon>
        <taxon>Asticcacaulis</taxon>
    </lineage>
</organism>
<evidence type="ECO:0000313" key="4">
    <source>
        <dbReference type="Proteomes" id="UP000199150"/>
    </source>
</evidence>
<protein>
    <submittedName>
        <fullName evidence="3">Dienelactone hydrolase</fullName>
    </submittedName>
</protein>
<dbReference type="STRING" id="260084.SAMN02927928_2072"/>
<dbReference type="OrthoDB" id="3647650at2"/>